<name>A0ABU2JDC9_9ACTN</name>
<accession>A0ABU2JDC9</accession>
<protein>
    <submittedName>
        <fullName evidence="1">Uncharacterized protein</fullName>
    </submittedName>
</protein>
<dbReference type="RefSeq" id="WP_311424143.1">
    <property type="nucleotide sequence ID" value="NZ_JAVREH010000026.1"/>
</dbReference>
<dbReference type="EMBL" id="JAVREH010000026">
    <property type="protein sequence ID" value="MDT0262996.1"/>
    <property type="molecule type" value="Genomic_DNA"/>
</dbReference>
<keyword evidence="2" id="KW-1185">Reference proteome</keyword>
<proteinExistence type="predicted"/>
<gene>
    <name evidence="1" type="ORF">RM423_16515</name>
</gene>
<evidence type="ECO:0000313" key="2">
    <source>
        <dbReference type="Proteomes" id="UP001183176"/>
    </source>
</evidence>
<organism evidence="1 2">
    <name type="scientific">Jatrophihabitans lederbergiae</name>
    <dbReference type="NCBI Taxonomy" id="3075547"/>
    <lineage>
        <taxon>Bacteria</taxon>
        <taxon>Bacillati</taxon>
        <taxon>Actinomycetota</taxon>
        <taxon>Actinomycetes</taxon>
        <taxon>Jatrophihabitantales</taxon>
        <taxon>Jatrophihabitantaceae</taxon>
        <taxon>Jatrophihabitans</taxon>
    </lineage>
</organism>
<evidence type="ECO:0000313" key="1">
    <source>
        <dbReference type="EMBL" id="MDT0262996.1"/>
    </source>
</evidence>
<sequence>MTRFTPLDGPYRFEIEFDATHPVAMTTAIPDVEQVGLRRVAFELSSMKLSIHCFRAVTALADGSLEKSYG</sequence>
<dbReference type="Proteomes" id="UP001183176">
    <property type="component" value="Unassembled WGS sequence"/>
</dbReference>
<comment type="caution">
    <text evidence="1">The sequence shown here is derived from an EMBL/GenBank/DDBJ whole genome shotgun (WGS) entry which is preliminary data.</text>
</comment>
<reference evidence="2" key="1">
    <citation type="submission" date="2023-07" db="EMBL/GenBank/DDBJ databases">
        <title>30 novel species of actinomycetes from the DSMZ collection.</title>
        <authorList>
            <person name="Nouioui I."/>
        </authorList>
    </citation>
    <scope>NUCLEOTIDE SEQUENCE [LARGE SCALE GENOMIC DNA]</scope>
    <source>
        <strain evidence="2">DSM 44399</strain>
    </source>
</reference>